<dbReference type="AlphaFoldDB" id="A0A8J6HCF3"/>
<feature type="compositionally biased region" description="Basic and acidic residues" evidence="1">
    <location>
        <begin position="118"/>
        <end position="142"/>
    </location>
</feature>
<feature type="region of interest" description="Disordered" evidence="1">
    <location>
        <begin position="1"/>
        <end position="142"/>
    </location>
</feature>
<dbReference type="Proteomes" id="UP000719412">
    <property type="component" value="Unassembled WGS sequence"/>
</dbReference>
<feature type="compositionally biased region" description="Basic and acidic residues" evidence="1">
    <location>
        <begin position="40"/>
        <end position="62"/>
    </location>
</feature>
<feature type="compositionally biased region" description="Basic and acidic residues" evidence="1">
    <location>
        <begin position="156"/>
        <end position="188"/>
    </location>
</feature>
<reference evidence="2" key="2">
    <citation type="submission" date="2021-08" db="EMBL/GenBank/DDBJ databases">
        <authorList>
            <person name="Eriksson T."/>
        </authorList>
    </citation>
    <scope>NUCLEOTIDE SEQUENCE</scope>
    <source>
        <strain evidence="2">Stoneville</strain>
        <tissue evidence="2">Whole head</tissue>
    </source>
</reference>
<evidence type="ECO:0000313" key="2">
    <source>
        <dbReference type="EMBL" id="KAH0812100.1"/>
    </source>
</evidence>
<keyword evidence="3" id="KW-1185">Reference proteome</keyword>
<feature type="compositionally biased region" description="Basic and acidic residues" evidence="1">
    <location>
        <begin position="7"/>
        <end position="23"/>
    </location>
</feature>
<feature type="compositionally biased region" description="Polar residues" evidence="1">
    <location>
        <begin position="106"/>
        <end position="117"/>
    </location>
</feature>
<feature type="region of interest" description="Disordered" evidence="1">
    <location>
        <begin position="264"/>
        <end position="283"/>
    </location>
</feature>
<comment type="caution">
    <text evidence="2">The sequence shown here is derived from an EMBL/GenBank/DDBJ whole genome shotgun (WGS) entry which is preliminary data.</text>
</comment>
<protein>
    <submittedName>
        <fullName evidence="2">Uncharacterized protein</fullName>
    </submittedName>
</protein>
<reference evidence="2" key="1">
    <citation type="journal article" date="2020" name="J Insects Food Feed">
        <title>The yellow mealworm (Tenebrio molitor) genome: a resource for the emerging insects as food and feed industry.</title>
        <authorList>
            <person name="Eriksson T."/>
            <person name="Andere A."/>
            <person name="Kelstrup H."/>
            <person name="Emery V."/>
            <person name="Picard C."/>
        </authorList>
    </citation>
    <scope>NUCLEOTIDE SEQUENCE</scope>
    <source>
        <strain evidence="2">Stoneville</strain>
        <tissue evidence="2">Whole head</tissue>
    </source>
</reference>
<feature type="region of interest" description="Disordered" evidence="1">
    <location>
        <begin position="156"/>
        <end position="192"/>
    </location>
</feature>
<feature type="compositionally biased region" description="Basic and acidic residues" evidence="1">
    <location>
        <begin position="69"/>
        <end position="104"/>
    </location>
</feature>
<dbReference type="EMBL" id="JABDTM020026297">
    <property type="protein sequence ID" value="KAH0812100.1"/>
    <property type="molecule type" value="Genomic_DNA"/>
</dbReference>
<accession>A0A8J6HCF3</accession>
<name>A0A8J6HCF3_TENMO</name>
<sequence length="427" mass="50481">MPKSPKARKESSKREREEGRMSEEGLNPFRKSSRTKRSPSRSEEGNQSKEREKKIETREQSTKKGISGSKREEGRARKRGHAEVRKESSKREREEGRTPKEGKNPFRNSSRTRISPNRSEEENQSKEMDKEMKTTMTTKIRDDIKTLRKELAAVREENGELRKELATMKRMKMREEKMEQREKEERKNNVIITGIGAISGNVENEEGEKKKTTRRENVEGVQCKRIEVQYGGERVCVREKSDGEIHRWERGEREQEWNGRRREKVQEVTNTCGEMSERERRERGEIWSEDDREMDEREMEEERKNRQREEWGRGRVDKSIISADNDVRRLQTGLLRPEIKLTGDIQVDADVTRNDKGQDSQLVLPAFWHVGANVALTVSDLFWFTVIFIDYRSVVRKDPVELEKYLEKKIRLPEEDISTLILLYYLF</sequence>
<evidence type="ECO:0000256" key="1">
    <source>
        <dbReference type="SAM" id="MobiDB-lite"/>
    </source>
</evidence>
<gene>
    <name evidence="2" type="ORF">GEV33_010692</name>
</gene>
<evidence type="ECO:0000313" key="3">
    <source>
        <dbReference type="Proteomes" id="UP000719412"/>
    </source>
</evidence>
<proteinExistence type="predicted"/>
<organism evidence="2 3">
    <name type="scientific">Tenebrio molitor</name>
    <name type="common">Yellow mealworm beetle</name>
    <dbReference type="NCBI Taxonomy" id="7067"/>
    <lineage>
        <taxon>Eukaryota</taxon>
        <taxon>Metazoa</taxon>
        <taxon>Ecdysozoa</taxon>
        <taxon>Arthropoda</taxon>
        <taxon>Hexapoda</taxon>
        <taxon>Insecta</taxon>
        <taxon>Pterygota</taxon>
        <taxon>Neoptera</taxon>
        <taxon>Endopterygota</taxon>
        <taxon>Coleoptera</taxon>
        <taxon>Polyphaga</taxon>
        <taxon>Cucujiformia</taxon>
        <taxon>Tenebrionidae</taxon>
        <taxon>Tenebrio</taxon>
    </lineage>
</organism>